<evidence type="ECO:0000313" key="2">
    <source>
        <dbReference type="EMBL" id="QBI20095.1"/>
    </source>
</evidence>
<dbReference type="InterPro" id="IPR036520">
    <property type="entry name" value="UPF0759_sf"/>
</dbReference>
<dbReference type="PANTHER" id="PTHR30348">
    <property type="entry name" value="UNCHARACTERIZED PROTEIN YECE"/>
    <property type="match status" value="1"/>
</dbReference>
<organism evidence="2 3">
    <name type="scientific">Egibacter rhizosphaerae</name>
    <dbReference type="NCBI Taxonomy" id="1670831"/>
    <lineage>
        <taxon>Bacteria</taxon>
        <taxon>Bacillati</taxon>
        <taxon>Actinomycetota</taxon>
        <taxon>Nitriliruptoria</taxon>
        <taxon>Egibacterales</taxon>
        <taxon>Egibacteraceae</taxon>
        <taxon>Egibacter</taxon>
    </lineage>
</organism>
<evidence type="ECO:0000256" key="1">
    <source>
        <dbReference type="SAM" id="MobiDB-lite"/>
    </source>
</evidence>
<protein>
    <submittedName>
        <fullName evidence="2">DUF72 domain-containing protein</fullName>
    </submittedName>
</protein>
<reference evidence="2 3" key="1">
    <citation type="submission" date="2019-01" db="EMBL/GenBank/DDBJ databases">
        <title>Egibacter rhizosphaerae EGI 80759T.</title>
        <authorList>
            <person name="Chen D.-D."/>
            <person name="Tian Y."/>
            <person name="Jiao J.-Y."/>
            <person name="Zhang X.-T."/>
            <person name="Zhang Y.-G."/>
            <person name="Zhang Y."/>
            <person name="Xiao M."/>
            <person name="Shu W.-S."/>
            <person name="Li W.-J."/>
        </authorList>
    </citation>
    <scope>NUCLEOTIDE SEQUENCE [LARGE SCALE GENOMIC DNA]</scope>
    <source>
        <strain evidence="2 3">EGI 80759</strain>
    </source>
</reference>
<keyword evidence="3" id="KW-1185">Reference proteome</keyword>
<dbReference type="Pfam" id="PF01904">
    <property type="entry name" value="DUF72"/>
    <property type="match status" value="1"/>
</dbReference>
<dbReference type="Gene3D" id="3.20.20.410">
    <property type="entry name" value="Protein of unknown function UPF0759"/>
    <property type="match status" value="1"/>
</dbReference>
<dbReference type="Proteomes" id="UP000291469">
    <property type="component" value="Chromosome"/>
</dbReference>
<evidence type="ECO:0000313" key="3">
    <source>
        <dbReference type="Proteomes" id="UP000291469"/>
    </source>
</evidence>
<dbReference type="SUPFAM" id="SSF117396">
    <property type="entry name" value="TM1631-like"/>
    <property type="match status" value="1"/>
</dbReference>
<dbReference type="PANTHER" id="PTHR30348:SF4">
    <property type="entry name" value="DUF72 DOMAIN-CONTAINING PROTEIN"/>
    <property type="match status" value="1"/>
</dbReference>
<dbReference type="KEGG" id="erz:ER308_11320"/>
<accession>A0A411YFR4</accession>
<dbReference type="InterPro" id="IPR002763">
    <property type="entry name" value="DUF72"/>
</dbReference>
<dbReference type="OrthoDB" id="9780310at2"/>
<dbReference type="EMBL" id="CP036402">
    <property type="protein sequence ID" value="QBI20095.1"/>
    <property type="molecule type" value="Genomic_DNA"/>
</dbReference>
<gene>
    <name evidence="2" type="ORF">ER308_11320</name>
</gene>
<sequence>MSARAPTRPEPRRRARPPVRRPLPWPARPSALAPPVGGGLSHPDGSVCAPARCRRSPGRRARSTSRGRRGTGGGSGQAGYRAPARIARSVNVSGEIRVGTSGWQYDDWRGVVYPDDVPKRRWLAHYAARFPTVEVNSTFYRLARESTVAEWRDAAPNEFEFVLKGSRFITHQKKLNEPTEALERFFEPLGPVLDRTAAILWQLPGRWRRNAERLDQFLTALPTGHRYAVEFRDDDWFHEETYEVLDRHGVANVWLSSSLTGSHELVATGDHVYVRFHGLDPEEPYRYDYSREELEPWAERLRDVADQGTPAWAFFNNDHQGHAPRNAETLIDLLGEAARASPDES</sequence>
<dbReference type="AlphaFoldDB" id="A0A411YFR4"/>
<proteinExistence type="predicted"/>
<feature type="region of interest" description="Disordered" evidence="1">
    <location>
        <begin position="1"/>
        <end position="82"/>
    </location>
</feature>
<name>A0A411YFR4_9ACTN</name>
<feature type="compositionally biased region" description="Basic residues" evidence="1">
    <location>
        <begin position="52"/>
        <end position="69"/>
    </location>
</feature>